<organism evidence="1">
    <name type="scientific">Tetraselmis sp. GSL018</name>
    <dbReference type="NCBI Taxonomy" id="582737"/>
    <lineage>
        <taxon>Eukaryota</taxon>
        <taxon>Viridiplantae</taxon>
        <taxon>Chlorophyta</taxon>
        <taxon>core chlorophytes</taxon>
        <taxon>Chlorodendrophyceae</taxon>
        <taxon>Chlorodendrales</taxon>
        <taxon>Chlorodendraceae</taxon>
        <taxon>Tetraselmis</taxon>
    </lineage>
</organism>
<name>A0A061RYN7_9CHLO</name>
<sequence>MPRLVNRAAGPISPAPLTPQRASKLFHTLELYIFHFQQAHSSLDQVSGKFSKDWFYLTSDIFDFAVPVVVFIRQSPPIVTQSLEFPGPAVVSRLQCSRNLPETSFYAVVVERCGAGVNVIFVNRISIETICCCWLVCQLSA</sequence>
<accession>A0A061RYN7</accession>
<protein>
    <submittedName>
        <fullName evidence="1">Uncharacterized protein</fullName>
    </submittedName>
</protein>
<dbReference type="AlphaFoldDB" id="A0A061RYN7"/>
<dbReference type="EMBL" id="GBEZ01009823">
    <property type="protein sequence ID" value="JAC75795.1"/>
    <property type="molecule type" value="Transcribed_RNA"/>
</dbReference>
<gene>
    <name evidence="1" type="ORF">TSPGSL018_22052</name>
</gene>
<reference evidence="1" key="1">
    <citation type="submission" date="2014-05" db="EMBL/GenBank/DDBJ databases">
        <title>The transcriptome of the halophilic microalga Tetraselmis sp. GSL018 isolated from the Great Salt Lake, Utah.</title>
        <authorList>
            <person name="Jinkerson R.E."/>
            <person name="D'Adamo S."/>
            <person name="Posewitz M.C."/>
        </authorList>
    </citation>
    <scope>NUCLEOTIDE SEQUENCE</scope>
    <source>
        <strain evidence="1">GSL018</strain>
    </source>
</reference>
<proteinExistence type="predicted"/>
<evidence type="ECO:0000313" key="1">
    <source>
        <dbReference type="EMBL" id="JAC75795.1"/>
    </source>
</evidence>